<dbReference type="AlphaFoldDB" id="A0A0N7MAN1"/>
<dbReference type="InterPro" id="IPR007401">
    <property type="entry name" value="DUF454"/>
</dbReference>
<keyword evidence="1" id="KW-0472">Membrane</keyword>
<dbReference type="PANTHER" id="PTHR35813">
    <property type="entry name" value="INNER MEMBRANE PROTEIN YBAN"/>
    <property type="match status" value="1"/>
</dbReference>
<accession>A0A0N7MAN1</accession>
<feature type="transmembrane region" description="Helical" evidence="1">
    <location>
        <begin position="79"/>
        <end position="112"/>
    </location>
</feature>
<keyword evidence="3" id="KW-1185">Reference proteome</keyword>
<sequence>MQYVWAALGLICVGFAVIGVVLPLLPTVPFLLLAAFFFARSSTRLHTWLITHRTFGPLIVDWQSYGAIRPSAKKAATVSVAAVFGLSVLLALPAHVLIIQAVVLGAVMVFIWSRPNG</sequence>
<evidence type="ECO:0000313" key="3">
    <source>
        <dbReference type="Proteomes" id="UP000051260"/>
    </source>
</evidence>
<proteinExistence type="predicted"/>
<name>A0A0N7MAN1_9RHOB</name>
<dbReference type="PANTHER" id="PTHR35813:SF1">
    <property type="entry name" value="INNER MEMBRANE PROTEIN YBAN"/>
    <property type="match status" value="1"/>
</dbReference>
<reference evidence="3" key="1">
    <citation type="submission" date="2015-09" db="EMBL/GenBank/DDBJ databases">
        <authorList>
            <person name="Rodrigo-Torres L."/>
            <person name="Arahal D.R."/>
        </authorList>
    </citation>
    <scope>NUCLEOTIDE SEQUENCE [LARGE SCALE GENOMIC DNA]</scope>
    <source>
        <strain evidence="3">CECT 5091</strain>
    </source>
</reference>
<feature type="transmembrane region" description="Helical" evidence="1">
    <location>
        <begin position="6"/>
        <end position="39"/>
    </location>
</feature>
<dbReference type="EMBL" id="CYUD01000013">
    <property type="protein sequence ID" value="CUK13739.1"/>
    <property type="molecule type" value="Genomic_DNA"/>
</dbReference>
<evidence type="ECO:0000256" key="1">
    <source>
        <dbReference type="SAM" id="Phobius"/>
    </source>
</evidence>
<gene>
    <name evidence="2" type="primary">ybaN</name>
    <name evidence="2" type="ORF">RUE5091_03679</name>
</gene>
<dbReference type="PIRSF" id="PIRSF016789">
    <property type="entry name" value="DUF454"/>
    <property type="match status" value="1"/>
</dbReference>
<dbReference type="Proteomes" id="UP000051260">
    <property type="component" value="Unassembled WGS sequence"/>
</dbReference>
<keyword evidence="1" id="KW-0812">Transmembrane</keyword>
<dbReference type="OrthoDB" id="9816293at2"/>
<organism evidence="2 3">
    <name type="scientific">Ruegeria denitrificans</name>
    <dbReference type="NCBI Taxonomy" id="1715692"/>
    <lineage>
        <taxon>Bacteria</taxon>
        <taxon>Pseudomonadati</taxon>
        <taxon>Pseudomonadota</taxon>
        <taxon>Alphaproteobacteria</taxon>
        <taxon>Rhodobacterales</taxon>
        <taxon>Roseobacteraceae</taxon>
        <taxon>Ruegeria</taxon>
    </lineage>
</organism>
<dbReference type="GO" id="GO:0005886">
    <property type="term" value="C:plasma membrane"/>
    <property type="evidence" value="ECO:0007669"/>
    <property type="project" value="TreeGrafter"/>
</dbReference>
<dbReference type="RefSeq" id="WP_058283405.1">
    <property type="nucleotide sequence ID" value="NZ_CYUD01000013.1"/>
</dbReference>
<dbReference type="Pfam" id="PF04304">
    <property type="entry name" value="DUF454"/>
    <property type="match status" value="1"/>
</dbReference>
<dbReference type="STRING" id="1715692.RUE5091_03679"/>
<evidence type="ECO:0000313" key="2">
    <source>
        <dbReference type="EMBL" id="CUK13739.1"/>
    </source>
</evidence>
<protein>
    <submittedName>
        <fullName evidence="2">Inner membrane protein YbaN</fullName>
    </submittedName>
</protein>
<keyword evidence="1" id="KW-1133">Transmembrane helix</keyword>